<evidence type="ECO:0000313" key="4">
    <source>
        <dbReference type="Proteomes" id="UP000824496"/>
    </source>
</evidence>
<feature type="region of interest" description="Disordered" evidence="1">
    <location>
        <begin position="1"/>
        <end position="42"/>
    </location>
</feature>
<feature type="transmembrane region" description="Helical" evidence="2">
    <location>
        <begin position="90"/>
        <end position="109"/>
    </location>
</feature>
<gene>
    <name evidence="3" type="ORF">MANAM107_08830</name>
</gene>
<dbReference type="Pfam" id="PF14110">
    <property type="entry name" value="DUF4282"/>
    <property type="match status" value="1"/>
</dbReference>
<organism evidence="3 4">
    <name type="scientific">Actinomyces capricornis</name>
    <dbReference type="NCBI Taxonomy" id="2755559"/>
    <lineage>
        <taxon>Bacteria</taxon>
        <taxon>Bacillati</taxon>
        <taxon>Actinomycetota</taxon>
        <taxon>Actinomycetes</taxon>
        <taxon>Actinomycetales</taxon>
        <taxon>Actinomycetaceae</taxon>
        <taxon>Actinomyces</taxon>
    </lineage>
</organism>
<evidence type="ECO:0000256" key="2">
    <source>
        <dbReference type="SAM" id="Phobius"/>
    </source>
</evidence>
<name>A0ABN6K373_9ACTO</name>
<protein>
    <recommendedName>
        <fullName evidence="5">DUF4282 domain-containing protein</fullName>
    </recommendedName>
</protein>
<feature type="transmembrane region" description="Helical" evidence="2">
    <location>
        <begin position="129"/>
        <end position="153"/>
    </location>
</feature>
<dbReference type="InterPro" id="IPR025557">
    <property type="entry name" value="DUF4282"/>
</dbReference>
<keyword evidence="4" id="KW-1185">Reference proteome</keyword>
<keyword evidence="2" id="KW-1133">Transmembrane helix</keyword>
<keyword evidence="2" id="KW-0472">Membrane</keyword>
<reference evidence="3 4" key="1">
    <citation type="submission" date="2021-08" db="EMBL/GenBank/DDBJ databases">
        <title>Whole genome sequence of novel Actinomyces species strain MAS-1.</title>
        <authorList>
            <person name="Saito M."/>
            <person name="Kuwahara N."/>
            <person name="Takizawa T."/>
            <person name="Gotouda H."/>
            <person name="Ochiai T."/>
        </authorList>
    </citation>
    <scope>NUCLEOTIDE SEQUENCE [LARGE SCALE GENOMIC DNA]</scope>
    <source>
        <strain evidence="3 4">MAS-1</strain>
    </source>
</reference>
<evidence type="ECO:0000313" key="3">
    <source>
        <dbReference type="EMBL" id="BDA64049.1"/>
    </source>
</evidence>
<proteinExistence type="predicted"/>
<sequence length="173" mass="18450">MSQPMSPDQNQVPPAPPAPPSQAYVSGTPGTASYAAPPAYPDPAAPQPAPVYPAQPYPGQAMGQMSTPATGNFFGALFDMSFTKYITITWAKVIYILWLIGVGLTWLFGSYGFGSISGANTYRGEFDGAAFLFALIVGIVPALLQVIAGRMLLEFVVAIIRTEMNTRALAERR</sequence>
<dbReference type="Proteomes" id="UP000824496">
    <property type="component" value="Chromosome"/>
</dbReference>
<accession>A0ABN6K373</accession>
<feature type="compositionally biased region" description="Polar residues" evidence="1">
    <location>
        <begin position="1"/>
        <end position="12"/>
    </location>
</feature>
<keyword evidence="2" id="KW-0812">Transmembrane</keyword>
<dbReference type="RefSeq" id="WP_223911601.1">
    <property type="nucleotide sequence ID" value="NZ_AP025017.1"/>
</dbReference>
<evidence type="ECO:0008006" key="5">
    <source>
        <dbReference type="Google" id="ProtNLM"/>
    </source>
</evidence>
<evidence type="ECO:0000256" key="1">
    <source>
        <dbReference type="SAM" id="MobiDB-lite"/>
    </source>
</evidence>
<dbReference type="EMBL" id="AP025017">
    <property type="protein sequence ID" value="BDA64049.1"/>
    <property type="molecule type" value="Genomic_DNA"/>
</dbReference>